<dbReference type="Proteomes" id="UP000695562">
    <property type="component" value="Unassembled WGS sequence"/>
</dbReference>
<evidence type="ECO:0000256" key="8">
    <source>
        <dbReference type="ARBA" id="ARBA00026144"/>
    </source>
</evidence>
<comment type="caution">
    <text evidence="13">The sequence shown here is derived from an EMBL/GenBank/DDBJ whole genome shotgun (WGS) entry which is preliminary data.</text>
</comment>
<keyword evidence="14" id="KW-1185">Reference proteome</keyword>
<dbReference type="PROSITE" id="PS51186">
    <property type="entry name" value="GNAT"/>
    <property type="match status" value="1"/>
</dbReference>
<evidence type="ECO:0000256" key="7">
    <source>
        <dbReference type="ARBA" id="ARBA00026111"/>
    </source>
</evidence>
<comment type="catalytic activity">
    <reaction evidence="10">
        <text>N-terminal L-methionyl-[transmembrane protein] + acetyl-CoA = N-terminal N(alpha)-acetyl-L-methionyl-[transmembrane protein] + CoA + H(+)</text>
        <dbReference type="Rhea" id="RHEA:50604"/>
        <dbReference type="Rhea" id="RHEA-COMP:12745"/>
        <dbReference type="Rhea" id="RHEA-COMP:12746"/>
        <dbReference type="ChEBI" id="CHEBI:15378"/>
        <dbReference type="ChEBI" id="CHEBI:57287"/>
        <dbReference type="ChEBI" id="CHEBI:57288"/>
        <dbReference type="ChEBI" id="CHEBI:64731"/>
        <dbReference type="ChEBI" id="CHEBI:133414"/>
        <dbReference type="EC" id="2.3.1.259"/>
    </reaction>
</comment>
<dbReference type="InterPro" id="IPR000182">
    <property type="entry name" value="GNAT_dom"/>
</dbReference>
<dbReference type="GO" id="GO:0007059">
    <property type="term" value="P:chromosome segregation"/>
    <property type="evidence" value="ECO:0007669"/>
    <property type="project" value="UniProtKB-KW"/>
</dbReference>
<evidence type="ECO:0000256" key="6">
    <source>
        <dbReference type="ARBA" id="ARBA00025774"/>
    </source>
</evidence>
<feature type="region of interest" description="Disordered" evidence="11">
    <location>
        <begin position="270"/>
        <end position="303"/>
    </location>
</feature>
<dbReference type="InterPro" id="IPR045141">
    <property type="entry name" value="NAA60-like"/>
</dbReference>
<protein>
    <recommendedName>
        <fullName evidence="8">N-alpha-acetyltransferase 60</fullName>
        <ecNumber evidence="7">2.3.1.259</ecNumber>
        <ecNumber evidence="1">2.3.1.48</ecNumber>
    </recommendedName>
</protein>
<evidence type="ECO:0000313" key="13">
    <source>
        <dbReference type="EMBL" id="KAF2073869.1"/>
    </source>
</evidence>
<evidence type="ECO:0000256" key="2">
    <source>
        <dbReference type="ARBA" id="ARBA00022679"/>
    </source>
</evidence>
<comment type="catalytic activity">
    <reaction evidence="9">
        <text>L-lysyl-[protein] + acetyl-CoA = N(6)-acetyl-L-lysyl-[protein] + CoA + H(+)</text>
        <dbReference type="Rhea" id="RHEA:45948"/>
        <dbReference type="Rhea" id="RHEA-COMP:9752"/>
        <dbReference type="Rhea" id="RHEA-COMP:10731"/>
        <dbReference type="ChEBI" id="CHEBI:15378"/>
        <dbReference type="ChEBI" id="CHEBI:29969"/>
        <dbReference type="ChEBI" id="CHEBI:57287"/>
        <dbReference type="ChEBI" id="CHEBI:57288"/>
        <dbReference type="ChEBI" id="CHEBI:61930"/>
        <dbReference type="EC" id="2.3.1.48"/>
    </reaction>
</comment>
<evidence type="ECO:0000256" key="3">
    <source>
        <dbReference type="ARBA" id="ARBA00022829"/>
    </source>
</evidence>
<keyword evidence="4" id="KW-0156">Chromatin regulator</keyword>
<dbReference type="PANTHER" id="PTHR14744:SF15">
    <property type="entry name" value="N-ALPHA-ACETYLTRANSFERASE 60"/>
    <property type="match status" value="1"/>
</dbReference>
<keyword evidence="3" id="KW-0159">Chromosome partition</keyword>
<dbReference type="GO" id="GO:0120518">
    <property type="term" value="F:protein N-terminal-methionine acetyltransferase activity"/>
    <property type="evidence" value="ECO:0007669"/>
    <property type="project" value="UniProtKB-EC"/>
</dbReference>
<name>A0A8J4PXH2_9MYCE</name>
<dbReference type="EC" id="2.3.1.48" evidence="1"/>
<comment type="similarity">
    <text evidence="6">Belongs to the acetyltransferase family. NAA60 subfamily.</text>
</comment>
<evidence type="ECO:0000256" key="1">
    <source>
        <dbReference type="ARBA" id="ARBA00013184"/>
    </source>
</evidence>
<dbReference type="GO" id="GO:0004402">
    <property type="term" value="F:histone acetyltransferase activity"/>
    <property type="evidence" value="ECO:0007669"/>
    <property type="project" value="TreeGrafter"/>
</dbReference>
<keyword evidence="2" id="KW-0808">Transferase</keyword>
<evidence type="ECO:0000256" key="5">
    <source>
        <dbReference type="ARBA" id="ARBA00023315"/>
    </source>
</evidence>
<feature type="region of interest" description="Disordered" evidence="11">
    <location>
        <begin position="102"/>
        <end position="122"/>
    </location>
</feature>
<dbReference type="Gene3D" id="3.40.630.30">
    <property type="match status" value="1"/>
</dbReference>
<proteinExistence type="inferred from homology"/>
<dbReference type="SUPFAM" id="SSF55729">
    <property type="entry name" value="Acyl-CoA N-acyltransferases (Nat)"/>
    <property type="match status" value="1"/>
</dbReference>
<dbReference type="PANTHER" id="PTHR14744">
    <property type="entry name" value="N-ALPHA-ACETYLTRANSFERASE 60"/>
    <property type="match status" value="1"/>
</dbReference>
<evidence type="ECO:0000256" key="4">
    <source>
        <dbReference type="ARBA" id="ARBA00022853"/>
    </source>
</evidence>
<keyword evidence="5" id="KW-0012">Acyltransferase</keyword>
<dbReference type="EMBL" id="AJWJ01000178">
    <property type="protein sequence ID" value="KAF2073869.1"/>
    <property type="molecule type" value="Genomic_DNA"/>
</dbReference>
<dbReference type="InterPro" id="IPR016181">
    <property type="entry name" value="Acyl_CoA_acyltransferase"/>
</dbReference>
<reference evidence="13" key="1">
    <citation type="submission" date="2020-01" db="EMBL/GenBank/DDBJ databases">
        <title>Development of genomics and gene disruption for Polysphondylium violaceum indicates a role for the polyketide synthase stlB in stalk morphogenesis.</title>
        <authorList>
            <person name="Narita B."/>
            <person name="Kawabe Y."/>
            <person name="Kin K."/>
            <person name="Saito T."/>
            <person name="Gibbs R."/>
            <person name="Kuspa A."/>
            <person name="Muzny D."/>
            <person name="Queller D."/>
            <person name="Richards S."/>
            <person name="Strassman J."/>
            <person name="Sucgang R."/>
            <person name="Worley K."/>
            <person name="Schaap P."/>
        </authorList>
    </citation>
    <scope>NUCLEOTIDE SEQUENCE</scope>
    <source>
        <strain evidence="13">QSvi11</strain>
    </source>
</reference>
<evidence type="ECO:0000313" key="14">
    <source>
        <dbReference type="Proteomes" id="UP000695562"/>
    </source>
</evidence>
<evidence type="ECO:0000256" key="11">
    <source>
        <dbReference type="SAM" id="MobiDB-lite"/>
    </source>
</evidence>
<dbReference type="GO" id="GO:0000139">
    <property type="term" value="C:Golgi membrane"/>
    <property type="evidence" value="ECO:0007669"/>
    <property type="project" value="TreeGrafter"/>
</dbReference>
<evidence type="ECO:0000259" key="12">
    <source>
        <dbReference type="PROSITE" id="PS51186"/>
    </source>
</evidence>
<organism evidence="13 14">
    <name type="scientific">Polysphondylium violaceum</name>
    <dbReference type="NCBI Taxonomy" id="133409"/>
    <lineage>
        <taxon>Eukaryota</taxon>
        <taxon>Amoebozoa</taxon>
        <taxon>Evosea</taxon>
        <taxon>Eumycetozoa</taxon>
        <taxon>Dictyostelia</taxon>
        <taxon>Dictyosteliales</taxon>
        <taxon>Dictyosteliaceae</taxon>
        <taxon>Polysphondylium</taxon>
    </lineage>
</organism>
<dbReference type="Pfam" id="PF00583">
    <property type="entry name" value="Acetyltransf_1"/>
    <property type="match status" value="1"/>
</dbReference>
<evidence type="ECO:0000256" key="9">
    <source>
        <dbReference type="ARBA" id="ARBA00048017"/>
    </source>
</evidence>
<dbReference type="CDD" id="cd04301">
    <property type="entry name" value="NAT_SF"/>
    <property type="match status" value="1"/>
</dbReference>
<dbReference type="AlphaFoldDB" id="A0A8J4PXH2"/>
<feature type="compositionally biased region" description="Low complexity" evidence="11">
    <location>
        <begin position="109"/>
        <end position="122"/>
    </location>
</feature>
<dbReference type="OrthoDB" id="47374at2759"/>
<sequence length="325" mass="37573">MGDIYEFEFRSLTWNDIELLKQLQKDLFPVQYPDSFYRKLTLEDRFISILAWANRKNSQTTISTLIDNNGNSGGTVNNQSIGTSINNNTILPSYYSPPNVEIPPPTFVSSPPQSHTSSPTLTSRLNHQLTQLDSTKSFQQELIGVVTARIDIETGLCSLFFDSIQGYIMTFGVKQEYRKQGIGLKLLNNISEQLKKRKCNKITLHVKSINRDAYSFYIKNGFQVEETIENYYTIAKVQYNALKMYKHIENTNGNRNWNSWFKMLSLSDSNKDDDDDDDDYRPPPPSSTIDEEEILNNNNNNNDNLNYRYSNYYKSLLEENKHANK</sequence>
<feature type="domain" description="N-acetyltransferase" evidence="12">
    <location>
        <begin position="100"/>
        <end position="249"/>
    </location>
</feature>
<evidence type="ECO:0000256" key="10">
    <source>
        <dbReference type="ARBA" id="ARBA00048848"/>
    </source>
</evidence>
<gene>
    <name evidence="13" type="ORF">CYY_004829</name>
</gene>
<accession>A0A8J4PXH2</accession>
<dbReference type="EC" id="2.3.1.259" evidence="7"/>